<dbReference type="GO" id="GO:0042773">
    <property type="term" value="P:ATP synthesis coupled electron transport"/>
    <property type="evidence" value="ECO:0007669"/>
    <property type="project" value="InterPro"/>
</dbReference>
<dbReference type="RefSeq" id="WP_114899680.1">
    <property type="nucleotide sequence ID" value="NZ_CP031222.1"/>
</dbReference>
<keyword evidence="18" id="KW-0560">Oxidoreductase</keyword>
<dbReference type="PROSITE" id="PS51669">
    <property type="entry name" value="4FE4S_MOW_BIS_MGD"/>
    <property type="match status" value="1"/>
</dbReference>
<dbReference type="GO" id="GO:0003954">
    <property type="term" value="F:NADH dehydrogenase activity"/>
    <property type="evidence" value="ECO:0007669"/>
    <property type="project" value="TreeGrafter"/>
</dbReference>
<comment type="similarity">
    <text evidence="2 14">Belongs to the complex I 75 kDa subunit family.</text>
</comment>
<comment type="cofactor">
    <cofactor evidence="14">
        <name>[2Fe-2S] cluster</name>
        <dbReference type="ChEBI" id="CHEBI:190135"/>
    </cofactor>
    <text evidence="14">Binds 1 [2Fe-2S] cluster per subunit.</text>
</comment>
<dbReference type="SUPFAM" id="SSF54862">
    <property type="entry name" value="4Fe-4S ferredoxins"/>
    <property type="match status" value="1"/>
</dbReference>
<dbReference type="InterPro" id="IPR010228">
    <property type="entry name" value="NADH_UbQ_OxRdtase_Gsu"/>
</dbReference>
<dbReference type="InterPro" id="IPR006656">
    <property type="entry name" value="Mopterin_OxRdtase"/>
</dbReference>
<dbReference type="GO" id="GO:0008137">
    <property type="term" value="F:NADH dehydrogenase (ubiquinone) activity"/>
    <property type="evidence" value="ECO:0007669"/>
    <property type="project" value="UniProtKB-UniRule"/>
</dbReference>
<accession>A0A345P8G3</accession>
<dbReference type="InterPro" id="IPR054351">
    <property type="entry name" value="NADH_UbQ_OxRdtase_ferredoxin"/>
</dbReference>
<keyword evidence="11" id="KW-0830">Ubiquinone</keyword>
<dbReference type="FunFam" id="2.20.25.90:FF:000003">
    <property type="entry name" value="NADH-quinone oxidoreductase"/>
    <property type="match status" value="1"/>
</dbReference>
<evidence type="ECO:0000256" key="8">
    <source>
        <dbReference type="ARBA" id="ARBA00023004"/>
    </source>
</evidence>
<feature type="domain" description="2Fe-2S ferredoxin-type" evidence="15">
    <location>
        <begin position="1"/>
        <end position="86"/>
    </location>
</feature>
<reference evidence="18 19" key="1">
    <citation type="submission" date="2018-07" db="EMBL/GenBank/DDBJ databases">
        <title>Genome sequencing of Moraxellaceae gen. HYN0046.</title>
        <authorList>
            <person name="Kim M."/>
            <person name="Yi H."/>
        </authorList>
    </citation>
    <scope>NUCLEOTIDE SEQUENCE [LARGE SCALE GENOMIC DNA]</scope>
    <source>
        <strain evidence="18 19">HYN0046</strain>
    </source>
</reference>
<evidence type="ECO:0000256" key="10">
    <source>
        <dbReference type="ARBA" id="ARBA00023027"/>
    </source>
</evidence>
<dbReference type="PROSITE" id="PS00642">
    <property type="entry name" value="COMPLEX1_75K_2"/>
    <property type="match status" value="1"/>
</dbReference>
<dbReference type="NCBIfam" id="TIGR01973">
    <property type="entry name" value="NuoG"/>
    <property type="match status" value="1"/>
</dbReference>
<proteinExistence type="inferred from homology"/>
<dbReference type="SUPFAM" id="SSF53706">
    <property type="entry name" value="Formate dehydrogenase/DMSO reductase, domains 1-3"/>
    <property type="match status" value="1"/>
</dbReference>
<dbReference type="Pfam" id="PF04879">
    <property type="entry name" value="Molybdop_Fe4S4"/>
    <property type="match status" value="1"/>
</dbReference>
<evidence type="ECO:0000256" key="11">
    <source>
        <dbReference type="ARBA" id="ARBA00023075"/>
    </source>
</evidence>
<dbReference type="Gene3D" id="3.40.50.740">
    <property type="match status" value="1"/>
</dbReference>
<dbReference type="Pfam" id="PF00384">
    <property type="entry name" value="Molybdopterin"/>
    <property type="match status" value="1"/>
</dbReference>
<dbReference type="InterPro" id="IPR006963">
    <property type="entry name" value="Mopterin_OxRdtase_4Fe-4S_dom"/>
</dbReference>
<dbReference type="PROSITE" id="PS00643">
    <property type="entry name" value="COMPLEX1_75K_3"/>
    <property type="match status" value="1"/>
</dbReference>
<dbReference type="GO" id="GO:0016020">
    <property type="term" value="C:membrane"/>
    <property type="evidence" value="ECO:0007669"/>
    <property type="project" value="InterPro"/>
</dbReference>
<comment type="catalytic activity">
    <reaction evidence="13 14">
        <text>a quinone + NADH + 5 H(+)(in) = a quinol + NAD(+) + 4 H(+)(out)</text>
        <dbReference type="Rhea" id="RHEA:57888"/>
        <dbReference type="ChEBI" id="CHEBI:15378"/>
        <dbReference type="ChEBI" id="CHEBI:24646"/>
        <dbReference type="ChEBI" id="CHEBI:57540"/>
        <dbReference type="ChEBI" id="CHEBI:57945"/>
        <dbReference type="ChEBI" id="CHEBI:132124"/>
    </reaction>
</comment>
<keyword evidence="6 14" id="KW-0479">Metal-binding</keyword>
<dbReference type="SUPFAM" id="SSF50692">
    <property type="entry name" value="ADC-like"/>
    <property type="match status" value="1"/>
</dbReference>
<keyword evidence="4 14" id="KW-0001">2Fe-2S</keyword>
<dbReference type="InterPro" id="IPR009010">
    <property type="entry name" value="Asp_de-COase-like_dom_sf"/>
</dbReference>
<evidence type="ECO:0000256" key="3">
    <source>
        <dbReference type="ARBA" id="ARBA00022485"/>
    </source>
</evidence>
<dbReference type="CDD" id="cd02788">
    <property type="entry name" value="MopB_CT_NDH-1_NuoG2-N7"/>
    <property type="match status" value="1"/>
</dbReference>
<keyword evidence="9 14" id="KW-0411">Iron-sulfur</keyword>
<dbReference type="InterPro" id="IPR050123">
    <property type="entry name" value="Prok_molybdopt-oxidoreductase"/>
</dbReference>
<keyword evidence="5 14" id="KW-0874">Quinone</keyword>
<dbReference type="GO" id="GO:0046872">
    <property type="term" value="F:metal ion binding"/>
    <property type="evidence" value="ECO:0007669"/>
    <property type="project" value="UniProtKB-UniRule"/>
</dbReference>
<comment type="subunit">
    <text evidence="12">Composed of 13 different subunits. Subunits NuoCD, E, F, and G constitute the peripheral sector of the complex.</text>
</comment>
<dbReference type="PROSITE" id="PS51839">
    <property type="entry name" value="4FE4S_HC3"/>
    <property type="match status" value="1"/>
</dbReference>
<name>A0A345P8G3_9GAMM</name>
<feature type="domain" description="4Fe-4S Mo/W bis-MGD-type" evidence="16">
    <location>
        <begin position="224"/>
        <end position="280"/>
    </location>
</feature>
<dbReference type="CDD" id="cd02771">
    <property type="entry name" value="MopB_NDH-1_NuoG2-N7"/>
    <property type="match status" value="1"/>
</dbReference>
<dbReference type="Proteomes" id="UP000253940">
    <property type="component" value="Chromosome"/>
</dbReference>
<dbReference type="PROSITE" id="PS51085">
    <property type="entry name" value="2FE2S_FER_2"/>
    <property type="match status" value="1"/>
</dbReference>
<feature type="domain" description="4Fe-4S His(Cys)3-ligated-type" evidence="17">
    <location>
        <begin position="86"/>
        <end position="125"/>
    </location>
</feature>
<dbReference type="OrthoDB" id="9810782at2"/>
<dbReference type="Pfam" id="PF10588">
    <property type="entry name" value="NADH-G_4Fe-4S_3"/>
    <property type="match status" value="1"/>
</dbReference>
<evidence type="ECO:0000256" key="1">
    <source>
        <dbReference type="ARBA" id="ARBA00001966"/>
    </source>
</evidence>
<evidence type="ECO:0000256" key="12">
    <source>
        <dbReference type="ARBA" id="ARBA00026021"/>
    </source>
</evidence>
<dbReference type="AlphaFoldDB" id="A0A345P8G3"/>
<dbReference type="GO" id="GO:0051537">
    <property type="term" value="F:2 iron, 2 sulfur cluster binding"/>
    <property type="evidence" value="ECO:0007669"/>
    <property type="project" value="UniProtKB-UniRule"/>
</dbReference>
<evidence type="ECO:0000256" key="4">
    <source>
        <dbReference type="ARBA" id="ARBA00022714"/>
    </source>
</evidence>
<evidence type="ECO:0000313" key="18">
    <source>
        <dbReference type="EMBL" id="AXI03572.1"/>
    </source>
</evidence>
<dbReference type="SMART" id="SM00926">
    <property type="entry name" value="Molybdop_Fe4S4"/>
    <property type="match status" value="1"/>
</dbReference>
<evidence type="ECO:0000259" key="16">
    <source>
        <dbReference type="PROSITE" id="PS51669"/>
    </source>
</evidence>
<dbReference type="InterPro" id="IPR000283">
    <property type="entry name" value="NADH_UbQ_OxRdtase_75kDa_su_CS"/>
</dbReference>
<sequence>MAVIHVDGKQFDVNGADNLLKACLSLGLDIPYFCWHPALGSVGACRQCAVKQYNTAEDAAAGRGRLVMSCMTPNTDNMYISIDDAEAVAFRASVVEWLMTNHPHDCPVCEEGGHCHLQDMTVMTGHDRRRYRFTKRTHQNQYLGPFISHEMNRCISCYRCVRYYNDYAGGKDLGVFGSASNVYFGRATEGVLESEFSGNLVEVCPTGVFTDKTHSERYNRKWDMQYAPSVCQQCSSGCNTSPGERYGEIRRIENRFNGSVNQYFLCDRGRFGYGYVNRVDRPRQPLQTVAGKQSAITVDAALDQVIASLKGKKVFGIGSPRASVETNFALRELVGTANFSSGVSREEQLLIEKTAEILQTEGIYNPNLRDVEDADAVLILGEDITQTAARVALAVRQAAKTRSENMAAKLKTQEWLAEPVSRIGQREQSPIFILSVSETKLDELAEGVCVATPNDIARLGFAVAASIAGEPLTGLAEEAVEFAHQIAETLKAAKKPLVVTGTTLREPALLEAAAQIVQNLGVYFAAQGADAGLAGINLVVPEVNSMGLALLAQHGGALPLESLLDADYDVLVIAENDLTRRLPKAKVEALFAKAQQVIVLDHQATETTAQAQIVLPAASFAEGDGTVVSGEGRAQRYFQVFDASYYDAKITIKEGWRWLHAIKVGLENRAIEWTVLDDVIESIARLVPSLEHIVEAAPNAGYRVQGLKIAREPRRYSGRTSMRAKVSVHEPRQPQDKDSALTFSMEGYVGPQESGSLIPFAWAPGWNSPQSWNKFQDEVGGHLKAGDPGVRLFDLLRKTAKRTYVAPDADAGVGYKLLPIANLYASDEMAARAPVMQERISDAVLTLSTETAEQLKLKDGQDVLLQVGSDEVRLPIVVTENLPVGVIGYPLGQLTALDLSQAVVIQAAPQVQSAAVGG</sequence>
<evidence type="ECO:0000256" key="7">
    <source>
        <dbReference type="ARBA" id="ARBA00022967"/>
    </source>
</evidence>
<dbReference type="SMART" id="SM00929">
    <property type="entry name" value="NADH-G_4Fe-4S_3"/>
    <property type="match status" value="1"/>
</dbReference>
<evidence type="ECO:0000256" key="5">
    <source>
        <dbReference type="ARBA" id="ARBA00022719"/>
    </source>
</evidence>
<keyword evidence="3 14" id="KW-0004">4Fe-4S</keyword>
<comment type="function">
    <text evidence="14">NDH-1 shuttles electrons from NADH, via FMN and iron-sulfur (Fe-S) centers, to quinones in the respiratory chain. Couples the redox reaction to proton translocation (for every two electrons transferred, four hydrogen ions are translocated across the cytoplasmic membrane), and thus conserves the redox energy in a proton gradient.</text>
</comment>
<dbReference type="EC" id="7.1.1.-" evidence="14"/>
<dbReference type="KEGG" id="mbah:HYN46_12445"/>
<dbReference type="CDD" id="cd00207">
    <property type="entry name" value="fer2"/>
    <property type="match status" value="1"/>
</dbReference>
<organism evidence="18 19">
    <name type="scientific">Aquirhabdus parva</name>
    <dbReference type="NCBI Taxonomy" id="2283318"/>
    <lineage>
        <taxon>Bacteria</taxon>
        <taxon>Pseudomonadati</taxon>
        <taxon>Pseudomonadota</taxon>
        <taxon>Gammaproteobacteria</taxon>
        <taxon>Moraxellales</taxon>
        <taxon>Moraxellaceae</taxon>
        <taxon>Aquirhabdus</taxon>
    </lineage>
</organism>
<evidence type="ECO:0000256" key="6">
    <source>
        <dbReference type="ARBA" id="ARBA00022723"/>
    </source>
</evidence>
<keyword evidence="7 14" id="KW-1278">Translocase</keyword>
<dbReference type="Gene3D" id="3.30.200.210">
    <property type="match status" value="1"/>
</dbReference>
<keyword evidence="19" id="KW-1185">Reference proteome</keyword>
<evidence type="ECO:0000256" key="14">
    <source>
        <dbReference type="RuleBase" id="RU003525"/>
    </source>
</evidence>
<evidence type="ECO:0000259" key="15">
    <source>
        <dbReference type="PROSITE" id="PS51085"/>
    </source>
</evidence>
<gene>
    <name evidence="18" type="ORF">HYN46_12445</name>
</gene>
<keyword evidence="10 14" id="KW-0520">NAD</keyword>
<dbReference type="GO" id="GO:0048038">
    <property type="term" value="F:quinone binding"/>
    <property type="evidence" value="ECO:0007669"/>
    <property type="project" value="UniProtKB-UniRule"/>
</dbReference>
<dbReference type="PANTHER" id="PTHR43105:SF10">
    <property type="entry name" value="NADH-QUINONE OXIDOREDUCTASE SUBUNIT G"/>
    <property type="match status" value="1"/>
</dbReference>
<protein>
    <recommendedName>
        <fullName evidence="14">NADH-quinone oxidoreductase</fullName>
        <ecNumber evidence="14">7.1.1.-</ecNumber>
    </recommendedName>
</protein>
<dbReference type="Pfam" id="PF22117">
    <property type="entry name" value="Fer4_Nqo3"/>
    <property type="match status" value="1"/>
</dbReference>
<dbReference type="PANTHER" id="PTHR43105">
    <property type="entry name" value="RESPIRATORY NITRATE REDUCTASE"/>
    <property type="match status" value="1"/>
</dbReference>
<dbReference type="EMBL" id="CP031222">
    <property type="protein sequence ID" value="AXI03572.1"/>
    <property type="molecule type" value="Genomic_DNA"/>
</dbReference>
<dbReference type="InterPro" id="IPR019574">
    <property type="entry name" value="NADH_UbQ_OxRdtase_Gsu_4Fe4S-bd"/>
</dbReference>
<dbReference type="Gene3D" id="3.10.20.740">
    <property type="match status" value="1"/>
</dbReference>
<dbReference type="InterPro" id="IPR001041">
    <property type="entry name" value="2Fe-2S_ferredoxin-type"/>
</dbReference>
<keyword evidence="8 14" id="KW-0408">Iron</keyword>
<dbReference type="Pfam" id="PF13510">
    <property type="entry name" value="Fer2_4"/>
    <property type="match status" value="1"/>
</dbReference>
<evidence type="ECO:0000313" key="19">
    <source>
        <dbReference type="Proteomes" id="UP000253940"/>
    </source>
</evidence>
<dbReference type="PROSITE" id="PS00641">
    <property type="entry name" value="COMPLEX1_75K_1"/>
    <property type="match status" value="1"/>
</dbReference>
<evidence type="ECO:0000256" key="2">
    <source>
        <dbReference type="ARBA" id="ARBA00005404"/>
    </source>
</evidence>
<evidence type="ECO:0000256" key="9">
    <source>
        <dbReference type="ARBA" id="ARBA00023014"/>
    </source>
</evidence>
<evidence type="ECO:0000256" key="13">
    <source>
        <dbReference type="ARBA" id="ARBA00047712"/>
    </source>
</evidence>
<dbReference type="GO" id="GO:0051539">
    <property type="term" value="F:4 iron, 4 sulfur cluster binding"/>
    <property type="evidence" value="ECO:0007669"/>
    <property type="project" value="UniProtKB-KW"/>
</dbReference>
<dbReference type="FunFam" id="3.10.20.740:FF:000002">
    <property type="entry name" value="NADH-quinone oxidoreductase"/>
    <property type="match status" value="1"/>
</dbReference>
<evidence type="ECO:0000259" key="17">
    <source>
        <dbReference type="PROSITE" id="PS51839"/>
    </source>
</evidence>
<dbReference type="InterPro" id="IPR036010">
    <property type="entry name" value="2Fe-2S_ferredoxin-like_sf"/>
</dbReference>
<comment type="cofactor">
    <cofactor evidence="1 14">
        <name>[4Fe-4S] cluster</name>
        <dbReference type="ChEBI" id="CHEBI:49883"/>
    </cofactor>
</comment>
<dbReference type="SUPFAM" id="SSF54292">
    <property type="entry name" value="2Fe-2S ferredoxin-like"/>
    <property type="match status" value="1"/>
</dbReference>